<accession>A0ABX2ZUU6</accession>
<protein>
    <submittedName>
        <fullName evidence="1">Uncharacterized protein</fullName>
    </submittedName>
</protein>
<comment type="caution">
    <text evidence="1">The sequence shown here is derived from an EMBL/GenBank/DDBJ whole genome shotgun (WGS) entry which is preliminary data.</text>
</comment>
<gene>
    <name evidence="1" type="ORF">BED47_02545</name>
</gene>
<name>A0ABX2ZUU6_9BACI</name>
<sequence>MKKKMIFVFIFLIAFGLIVNSYRFFEDGPFYTKFVKSTDLSNEIFDKVELHDNINTSAYTKRFGKPLEKDDNDAYDYYFWKNGLTTASIINGENKGEIVRLAIGNINDSEKQSDLKTSKGIVLGDSKEKIISLYGPNYFKYVEQGCDTIGYVDKKNKKILEFWLADKVVEIRLDDLNMD</sequence>
<dbReference type="EMBL" id="MDKC01000002">
    <property type="protein sequence ID" value="ODG93187.1"/>
    <property type="molecule type" value="Genomic_DNA"/>
</dbReference>
<reference evidence="1 2" key="1">
    <citation type="submission" date="2016-07" db="EMBL/GenBank/DDBJ databases">
        <authorList>
            <person name="Townsley L."/>
            <person name="Shank E.A."/>
        </authorList>
    </citation>
    <scope>NUCLEOTIDE SEQUENCE [LARGE SCALE GENOMIC DNA]</scope>
    <source>
        <strain evidence="1 2">CH01</strain>
    </source>
</reference>
<keyword evidence="2" id="KW-1185">Reference proteome</keyword>
<evidence type="ECO:0000313" key="1">
    <source>
        <dbReference type="EMBL" id="ODG93187.1"/>
    </source>
</evidence>
<organism evidence="1 2">
    <name type="scientific">Gottfriedia luciferensis</name>
    <dbReference type="NCBI Taxonomy" id="178774"/>
    <lineage>
        <taxon>Bacteria</taxon>
        <taxon>Bacillati</taxon>
        <taxon>Bacillota</taxon>
        <taxon>Bacilli</taxon>
        <taxon>Bacillales</taxon>
        <taxon>Bacillaceae</taxon>
        <taxon>Gottfriedia</taxon>
    </lineage>
</organism>
<evidence type="ECO:0000313" key="2">
    <source>
        <dbReference type="Proteomes" id="UP000094580"/>
    </source>
</evidence>
<proteinExistence type="predicted"/>
<dbReference type="Proteomes" id="UP000094580">
    <property type="component" value="Unassembled WGS sequence"/>
</dbReference>
<dbReference type="RefSeq" id="WP_069032268.1">
    <property type="nucleotide sequence ID" value="NZ_MDKC01000002.1"/>
</dbReference>